<dbReference type="SUPFAM" id="SSF51905">
    <property type="entry name" value="FAD/NAD(P)-binding domain"/>
    <property type="match status" value="1"/>
</dbReference>
<evidence type="ECO:0000313" key="4">
    <source>
        <dbReference type="Proteomes" id="UP000243217"/>
    </source>
</evidence>
<protein>
    <submittedName>
        <fullName evidence="3">Uncharacterized protein</fullName>
    </submittedName>
</protein>
<organism evidence="3 4">
    <name type="scientific">Thraustotheca clavata</name>
    <dbReference type="NCBI Taxonomy" id="74557"/>
    <lineage>
        <taxon>Eukaryota</taxon>
        <taxon>Sar</taxon>
        <taxon>Stramenopiles</taxon>
        <taxon>Oomycota</taxon>
        <taxon>Saprolegniomycetes</taxon>
        <taxon>Saprolegniales</taxon>
        <taxon>Achlyaceae</taxon>
        <taxon>Thraustotheca</taxon>
    </lineage>
</organism>
<name>A0A1V9ZXM3_9STRA</name>
<dbReference type="EMBL" id="JNBS01001079">
    <property type="protein sequence ID" value="OQS02772.1"/>
    <property type="molecule type" value="Genomic_DNA"/>
</dbReference>
<dbReference type="InterPro" id="IPR036188">
    <property type="entry name" value="FAD/NAD-bd_sf"/>
</dbReference>
<dbReference type="InterPro" id="IPR057494">
    <property type="entry name" value="Rossman_Mical"/>
</dbReference>
<dbReference type="Pfam" id="PF01494">
    <property type="entry name" value="FAD_binding_3"/>
    <property type="match status" value="1"/>
</dbReference>
<evidence type="ECO:0000259" key="2">
    <source>
        <dbReference type="Pfam" id="PF25413"/>
    </source>
</evidence>
<proteinExistence type="predicted"/>
<dbReference type="Pfam" id="PF25413">
    <property type="entry name" value="Rossman_Mical"/>
    <property type="match status" value="1"/>
</dbReference>
<comment type="caution">
    <text evidence="3">The sequence shown here is derived from an EMBL/GenBank/DDBJ whole genome shotgun (WGS) entry which is preliminary data.</text>
</comment>
<keyword evidence="4" id="KW-1185">Reference proteome</keyword>
<dbReference type="InterPro" id="IPR002938">
    <property type="entry name" value="FAD-bd"/>
</dbReference>
<dbReference type="Gene3D" id="3.50.50.60">
    <property type="entry name" value="FAD/NAD(P)-binding domain"/>
    <property type="match status" value="1"/>
</dbReference>
<dbReference type="STRING" id="74557.A0A1V9ZXM3"/>
<dbReference type="OrthoDB" id="20799at2759"/>
<accession>A0A1V9ZXM3</accession>
<dbReference type="AlphaFoldDB" id="A0A1V9ZXM3"/>
<dbReference type="CDD" id="cd14279">
    <property type="entry name" value="CUE"/>
    <property type="match status" value="1"/>
</dbReference>
<feature type="domain" description="[F-actin]-monooxygenase MICAL1-3-like Rossman" evidence="2">
    <location>
        <begin position="506"/>
        <end position="598"/>
    </location>
</feature>
<reference evidence="3 4" key="1">
    <citation type="journal article" date="2014" name="Genome Biol. Evol.">
        <title>The secreted proteins of Achlya hypogyna and Thraustotheca clavata identify the ancestral oomycete secretome and reveal gene acquisitions by horizontal gene transfer.</title>
        <authorList>
            <person name="Misner I."/>
            <person name="Blouin N."/>
            <person name="Leonard G."/>
            <person name="Richards T.A."/>
            <person name="Lane C.E."/>
        </authorList>
    </citation>
    <scope>NUCLEOTIDE SEQUENCE [LARGE SCALE GENOMIC DNA]</scope>
    <source>
        <strain evidence="3 4">ATCC 34112</strain>
    </source>
</reference>
<sequence>MPLGANTFDGGQLKAFKTINSPKVALVISKHASLKNTQERLTFDDPMPTLQETVLSKLDAIRNSCVEWSEKQIQQAKKVHMLLCHAESLLSIRKLPSNLEDALKGFDKSALLSVMKIHEQNGAQQVARATKIRAFRKYVLPRVAADAPNHISTLAELFPDLLLDTIQQMYTACANDLHSCFEVLSGLSDYTVQERPLQTRKRTTYNSVLSDSESEDEMFEPLYAMQGFLQRKPSFQVMIPLNQTFFTIPQCSTIECSSKYSESTKLALANAMHDFENGQDFEAILNGYNAIVEALGIEMSVRRDISIYRVMKHGVRNQLTYRQSRIFDILDTKLRSHLLYKQHAAASRRVCIVGAGPVGLRTAIELAMLGAEVVVLEKRPSFIRENILHLFPWVVHDLTRLGAKVFYNQFCTSSVYFHIGTRQLQCILLKVALLLGVNVYGHTSFDTAIPTNNGYKIVTTPPLPQELENMTALIGAGGMYDTVGALANIQRSAFSPSPAYGVLGWVRNTRTKEENQVSEFSWGYQYNQKMFGELRDQGLDLENAVYYRGEVHYVVMTPKGKNLFEQGVLKTNKTPLVHPDNIDKEKLNQFVTKAFKFFKIPMQAPLESASVFDFSRTLRADKASAIIQGDSSKLYVALVGDALMEPFWPQGLGINRGFLSALDTAFAITQLDKQDDATVLLERENNYKRSAALHLDNNIHK</sequence>
<dbReference type="GO" id="GO:0071949">
    <property type="term" value="F:FAD binding"/>
    <property type="evidence" value="ECO:0007669"/>
    <property type="project" value="InterPro"/>
</dbReference>
<evidence type="ECO:0000259" key="1">
    <source>
        <dbReference type="Pfam" id="PF01494"/>
    </source>
</evidence>
<feature type="domain" description="FAD-binding" evidence="1">
    <location>
        <begin position="349"/>
        <end position="384"/>
    </location>
</feature>
<evidence type="ECO:0000313" key="3">
    <source>
        <dbReference type="EMBL" id="OQS02772.1"/>
    </source>
</evidence>
<dbReference type="Proteomes" id="UP000243217">
    <property type="component" value="Unassembled WGS sequence"/>
</dbReference>
<gene>
    <name evidence="3" type="ORF">THRCLA_04888</name>
</gene>